<dbReference type="PANTHER" id="PTHR11106">
    <property type="entry name" value="GANGLIOSIDE INDUCED DIFFERENTIATION ASSOCIATED PROTEIN 2-RELATED"/>
    <property type="match status" value="1"/>
</dbReference>
<dbReference type="OrthoDB" id="6133115at2759"/>
<dbReference type="Gene3D" id="3.40.220.10">
    <property type="entry name" value="Leucine Aminopeptidase, subunit E, domain 1"/>
    <property type="match status" value="1"/>
</dbReference>
<feature type="domain" description="Macro" evidence="1">
    <location>
        <begin position="11"/>
        <end position="171"/>
    </location>
</feature>
<protein>
    <recommendedName>
        <fullName evidence="1">Macro domain-containing protein</fullName>
    </recommendedName>
</protein>
<dbReference type="EMBL" id="KV919190">
    <property type="protein sequence ID" value="OSX70917.1"/>
    <property type="molecule type" value="Genomic_DNA"/>
</dbReference>
<organism evidence="2 3">
    <name type="scientific">Porphyra umbilicalis</name>
    <name type="common">Purple laver</name>
    <name type="synonym">Red alga</name>
    <dbReference type="NCBI Taxonomy" id="2786"/>
    <lineage>
        <taxon>Eukaryota</taxon>
        <taxon>Rhodophyta</taxon>
        <taxon>Bangiophyceae</taxon>
        <taxon>Bangiales</taxon>
        <taxon>Bangiaceae</taxon>
        <taxon>Porphyra</taxon>
    </lineage>
</organism>
<dbReference type="InterPro" id="IPR002589">
    <property type="entry name" value="Macro_dom"/>
</dbReference>
<dbReference type="Pfam" id="PF01661">
    <property type="entry name" value="Macro"/>
    <property type="match status" value="1"/>
</dbReference>
<gene>
    <name evidence="2" type="ORF">BU14_0634s0003</name>
</gene>
<proteinExistence type="predicted"/>
<name>A0A1X6NQQ9_PORUM</name>
<dbReference type="PROSITE" id="PS51154">
    <property type="entry name" value="MACRO"/>
    <property type="match status" value="1"/>
</dbReference>
<dbReference type="AlphaFoldDB" id="A0A1X6NQQ9"/>
<evidence type="ECO:0000313" key="3">
    <source>
        <dbReference type="Proteomes" id="UP000218209"/>
    </source>
</evidence>
<reference evidence="2 3" key="1">
    <citation type="submission" date="2017-03" db="EMBL/GenBank/DDBJ databases">
        <title>WGS assembly of Porphyra umbilicalis.</title>
        <authorList>
            <person name="Brawley S.H."/>
            <person name="Blouin N.A."/>
            <person name="Ficko-Blean E."/>
            <person name="Wheeler G.L."/>
            <person name="Lohr M."/>
            <person name="Goodson H.V."/>
            <person name="Jenkins J.W."/>
            <person name="Blaby-Haas C.E."/>
            <person name="Helliwell K.E."/>
            <person name="Chan C."/>
            <person name="Marriage T."/>
            <person name="Bhattacharya D."/>
            <person name="Klein A.S."/>
            <person name="Badis Y."/>
            <person name="Brodie J."/>
            <person name="Cao Y."/>
            <person name="Collen J."/>
            <person name="Dittami S.M."/>
            <person name="Gachon C.M."/>
            <person name="Green B.R."/>
            <person name="Karpowicz S."/>
            <person name="Kim J.W."/>
            <person name="Kudahl U."/>
            <person name="Lin S."/>
            <person name="Michel G."/>
            <person name="Mittag M."/>
            <person name="Olson B.J."/>
            <person name="Pangilinan J."/>
            <person name="Peng Y."/>
            <person name="Qiu H."/>
            <person name="Shu S."/>
            <person name="Singer J.T."/>
            <person name="Smith A.G."/>
            <person name="Sprecher B.N."/>
            <person name="Wagner V."/>
            <person name="Wang W."/>
            <person name="Wang Z.-Y."/>
            <person name="Yan J."/>
            <person name="Yarish C."/>
            <person name="Zoeuner-Riek S."/>
            <person name="Zhuang Y."/>
            <person name="Zou Y."/>
            <person name="Lindquist E.A."/>
            <person name="Grimwood J."/>
            <person name="Barry K."/>
            <person name="Rokhsar D.S."/>
            <person name="Schmutz J."/>
            <person name="Stiller J.W."/>
            <person name="Grossman A.R."/>
            <person name="Prochnik S.E."/>
        </authorList>
    </citation>
    <scope>NUCLEOTIDE SEQUENCE [LARGE SCALE GENOMIC DNA]</scope>
    <source>
        <strain evidence="2">4086291</strain>
    </source>
</reference>
<accession>A0A1X6NQQ9</accession>
<evidence type="ECO:0000259" key="1">
    <source>
        <dbReference type="PROSITE" id="PS51154"/>
    </source>
</evidence>
<dbReference type="SUPFAM" id="SSF52949">
    <property type="entry name" value="Macro domain-like"/>
    <property type="match status" value="1"/>
</dbReference>
<dbReference type="Proteomes" id="UP000218209">
    <property type="component" value="Unassembled WGS sequence"/>
</dbReference>
<dbReference type="SMART" id="SM00506">
    <property type="entry name" value="A1pp"/>
    <property type="match status" value="1"/>
</dbReference>
<evidence type="ECO:0000313" key="2">
    <source>
        <dbReference type="EMBL" id="OSX70917.1"/>
    </source>
</evidence>
<sequence length="171" mass="16920">MAAAPLPLPPGTRSFPLPGGHVTLRVTMGDLTTSPTDAIVNAANEHMLGGTGVDGAVHAAAGPALLRACRALPLLAPGVRLRTGDAVLLPGGTGTLGAAWVVGTAGPIYASPGESAPLLASAVRRSLAVAAAHPPIRSVALPALSCGVYRYPPAAAAALNMRVLAEEPPPV</sequence>
<dbReference type="InterPro" id="IPR043472">
    <property type="entry name" value="Macro_dom-like"/>
</dbReference>
<keyword evidence="3" id="KW-1185">Reference proteome</keyword>
<dbReference type="PANTHER" id="PTHR11106:SF27">
    <property type="entry name" value="MACRO DOMAIN-CONTAINING PROTEIN"/>
    <property type="match status" value="1"/>
</dbReference>